<dbReference type="AlphaFoldDB" id="A0AAW6B1F5"/>
<proteinExistence type="inferred from homology"/>
<dbReference type="PANTHER" id="PTHR43736:SF1">
    <property type="entry name" value="DIHYDRONEOPTERIN TRIPHOSPHATE DIPHOSPHATASE"/>
    <property type="match status" value="1"/>
</dbReference>
<evidence type="ECO:0000259" key="3">
    <source>
        <dbReference type="Pfam" id="PF00293"/>
    </source>
</evidence>
<dbReference type="Pfam" id="PF00293">
    <property type="entry name" value="NUDIX"/>
    <property type="match status" value="1"/>
</dbReference>
<dbReference type="RefSeq" id="WP_271964911.1">
    <property type="nucleotide sequence ID" value="NZ_JAQMFS010000010.1"/>
</dbReference>
<evidence type="ECO:0000313" key="4">
    <source>
        <dbReference type="EMBL" id="MDB6185260.1"/>
    </source>
</evidence>
<dbReference type="EMBL" id="JAQMFS010000010">
    <property type="protein sequence ID" value="MDB6185260.1"/>
    <property type="molecule type" value="Genomic_DNA"/>
</dbReference>
<dbReference type="SUPFAM" id="SSF55811">
    <property type="entry name" value="Nudix"/>
    <property type="match status" value="1"/>
</dbReference>
<evidence type="ECO:0000256" key="2">
    <source>
        <dbReference type="ARBA" id="ARBA00022801"/>
    </source>
</evidence>
<dbReference type="InterPro" id="IPR000086">
    <property type="entry name" value="NUDIX_hydrolase_dom"/>
</dbReference>
<dbReference type="GO" id="GO:0016787">
    <property type="term" value="F:hydrolase activity"/>
    <property type="evidence" value="ECO:0007669"/>
    <property type="project" value="UniProtKB-KW"/>
</dbReference>
<feature type="domain" description="Nudix hydrolase" evidence="3">
    <location>
        <begin position="11"/>
        <end position="64"/>
    </location>
</feature>
<organism evidence="4 5">
    <name type="scientific">Gemella haemolysans</name>
    <dbReference type="NCBI Taxonomy" id="1379"/>
    <lineage>
        <taxon>Bacteria</taxon>
        <taxon>Bacillati</taxon>
        <taxon>Bacillota</taxon>
        <taxon>Bacilli</taxon>
        <taxon>Bacillales</taxon>
        <taxon>Gemellaceae</taxon>
        <taxon>Gemella</taxon>
    </lineage>
</organism>
<dbReference type="InterPro" id="IPR015797">
    <property type="entry name" value="NUDIX_hydrolase-like_dom_sf"/>
</dbReference>
<dbReference type="PROSITE" id="PS00893">
    <property type="entry name" value="NUDIX_BOX"/>
    <property type="match status" value="1"/>
</dbReference>
<gene>
    <name evidence="4" type="ORF">PNO30_00490</name>
</gene>
<reference evidence="4" key="1">
    <citation type="submission" date="2023-08" db="EMBL/GenBank/DDBJ databases">
        <title>Dental plaque isolates bound by oral lectin ZG16B.</title>
        <authorList>
            <person name="Ghosh S."/>
        </authorList>
    </citation>
    <scope>NUCLEOTIDE SEQUENCE</scope>
    <source>
        <strain evidence="4">DP3_5B</strain>
    </source>
</reference>
<protein>
    <submittedName>
        <fullName evidence="4">NUDIX domain-containing protein</fullName>
    </submittedName>
</protein>
<sequence length="106" mass="12323">MVIDYLGIYGVCLKENKVLCIKKARGPYKNRFDLPGGSQKTSEGFTETLVREFLEETGYKVSSYDNCRVYDIFVEEEEAYPKDLKFNKVHMRTHRRSGLLISKFAL</sequence>
<keyword evidence="2" id="KW-0378">Hydrolase</keyword>
<evidence type="ECO:0000256" key="1">
    <source>
        <dbReference type="ARBA" id="ARBA00005582"/>
    </source>
</evidence>
<accession>A0AAW6B1F5</accession>
<dbReference type="Proteomes" id="UP001212217">
    <property type="component" value="Unassembled WGS sequence"/>
</dbReference>
<comment type="caution">
    <text evidence="4">The sequence shown here is derived from an EMBL/GenBank/DDBJ whole genome shotgun (WGS) entry which is preliminary data.</text>
</comment>
<comment type="similarity">
    <text evidence="1">Belongs to the Nudix hydrolase family.</text>
</comment>
<dbReference type="Gene3D" id="3.90.79.10">
    <property type="entry name" value="Nucleoside Triphosphate Pyrophosphohydrolase"/>
    <property type="match status" value="1"/>
</dbReference>
<dbReference type="InterPro" id="IPR020084">
    <property type="entry name" value="NUDIX_hydrolase_CS"/>
</dbReference>
<evidence type="ECO:0000313" key="5">
    <source>
        <dbReference type="Proteomes" id="UP001212217"/>
    </source>
</evidence>
<dbReference type="PANTHER" id="PTHR43736">
    <property type="entry name" value="ADP-RIBOSE PYROPHOSPHATASE"/>
    <property type="match status" value="1"/>
</dbReference>
<name>A0AAW6B1F5_9BACL</name>